<evidence type="ECO:0000313" key="3">
    <source>
        <dbReference type="EMBL" id="VFP82935.1"/>
    </source>
</evidence>
<gene>
    <name evidence="3" type="primary">pgpC</name>
    <name evidence="3" type="ORF">ERCIKOCA2762_179</name>
</gene>
<dbReference type="NCBIfam" id="TIGR01545">
    <property type="entry name" value="YfhB_g-proteo"/>
    <property type="match status" value="1"/>
</dbReference>
<dbReference type="Proteomes" id="UP000294368">
    <property type="component" value="Chromosome"/>
</dbReference>
<dbReference type="GO" id="GO:0046872">
    <property type="term" value="F:metal ion binding"/>
    <property type="evidence" value="ECO:0007669"/>
    <property type="project" value="UniProtKB-KW"/>
</dbReference>
<organism evidence="3 4">
    <name type="scientific">Candidatus Erwinia haradaeae</name>
    <dbReference type="NCBI Taxonomy" id="1922217"/>
    <lineage>
        <taxon>Bacteria</taxon>
        <taxon>Pseudomonadati</taxon>
        <taxon>Pseudomonadota</taxon>
        <taxon>Gammaproteobacteria</taxon>
        <taxon>Enterobacterales</taxon>
        <taxon>Erwiniaceae</taxon>
        <taxon>Erwinia</taxon>
    </lineage>
</organism>
<dbReference type="InterPro" id="IPR023214">
    <property type="entry name" value="HAD_sf"/>
</dbReference>
<dbReference type="Pfam" id="PF12710">
    <property type="entry name" value="HAD"/>
    <property type="match status" value="1"/>
</dbReference>
<keyword evidence="2" id="KW-0472">Membrane</keyword>
<keyword evidence="3" id="KW-0378">Hydrolase</keyword>
<keyword evidence="1" id="KW-0479">Metal-binding</keyword>
<evidence type="ECO:0000313" key="4">
    <source>
        <dbReference type="Proteomes" id="UP000294368"/>
    </source>
</evidence>
<dbReference type="AlphaFoldDB" id="A0A451D9R2"/>
<dbReference type="Gene3D" id="3.40.50.1000">
    <property type="entry name" value="HAD superfamily/HAD-like"/>
    <property type="match status" value="1"/>
</dbReference>
<feature type="transmembrane region" description="Helical" evidence="2">
    <location>
        <begin position="27"/>
        <end position="55"/>
    </location>
</feature>
<dbReference type="EMBL" id="LR217715">
    <property type="protein sequence ID" value="VFP82935.1"/>
    <property type="molecule type" value="Genomic_DNA"/>
</dbReference>
<sequence length="212" mass="24975">MRVNPSRRIIFFDLDGTLHQQDIFSSFIYWLLWHHLLNLFLLLPLLPVVGAGLLIQGRTTRWPISLVLWSITFGHRESILLKREEKFVRWFCRRLTPFQKVRQRLLDYLRYENTDVWLITGSPQSLVARVYSNAVFFPRVMLIASQMARAYGGRVLVMRCVGNEKVSQLIQRIGKPLQIESGYSDSNQDNPLLFFCQNRFRVTRLGEIKDMD</sequence>
<keyword evidence="2" id="KW-1133">Transmembrane helix</keyword>
<dbReference type="SUPFAM" id="SSF56784">
    <property type="entry name" value="HAD-like"/>
    <property type="match status" value="1"/>
</dbReference>
<accession>A0A451D9R2</accession>
<name>A0A451D9R2_9GAMM</name>
<protein>
    <submittedName>
        <fullName evidence="3">Phosphatidylglycerophosphatase C</fullName>
        <ecNumber evidence="3">3.1.3.27</ecNumber>
    </submittedName>
</protein>
<dbReference type="Gene3D" id="1.20.1440.100">
    <property type="entry name" value="SG protein - dephosphorylation function"/>
    <property type="match status" value="1"/>
</dbReference>
<reference evidence="3 4" key="1">
    <citation type="submission" date="2019-02" db="EMBL/GenBank/DDBJ databases">
        <authorList>
            <person name="Manzano-Marin A."/>
            <person name="Manzano-Marin A."/>
        </authorList>
    </citation>
    <scope>NUCLEOTIDE SEQUENCE [LARGE SCALE GENOMIC DNA]</scope>
    <source>
        <strain evidence="3 4">ErCikochiana</strain>
    </source>
</reference>
<evidence type="ECO:0000256" key="1">
    <source>
        <dbReference type="ARBA" id="ARBA00022723"/>
    </source>
</evidence>
<dbReference type="InterPro" id="IPR006435">
    <property type="entry name" value="HAD-SF_hydro_IF_YfhB"/>
</dbReference>
<evidence type="ECO:0000256" key="2">
    <source>
        <dbReference type="SAM" id="Phobius"/>
    </source>
</evidence>
<dbReference type="EC" id="3.1.3.27" evidence="3"/>
<dbReference type="GO" id="GO:0008962">
    <property type="term" value="F:phosphatidylglycerophosphatase activity"/>
    <property type="evidence" value="ECO:0007669"/>
    <property type="project" value="UniProtKB-EC"/>
</dbReference>
<keyword evidence="2" id="KW-0812">Transmembrane</keyword>
<proteinExistence type="predicted"/>
<dbReference type="InterPro" id="IPR036412">
    <property type="entry name" value="HAD-like_sf"/>
</dbReference>